<dbReference type="PANTHER" id="PTHR36505:SF1">
    <property type="entry name" value="BLR1072 PROTEIN"/>
    <property type="match status" value="1"/>
</dbReference>
<feature type="chain" id="PRO_5004069538" evidence="1">
    <location>
        <begin position="18"/>
        <end position="282"/>
    </location>
</feature>
<feature type="signal peptide" evidence="1">
    <location>
        <begin position="1"/>
        <end position="17"/>
    </location>
</feature>
<sequence>MRAVFLFISAVMLLAYAGVPLAAQGQQTELLPELLVQGQAVLNRAVNIPSKDRTGEIVDLMVDPATGHIGFALLSFSGFMGLVEKNVIAPIPWARVEFEPKQKTFVARGIGSGEGGDIVEYDEDKWQVFDETELASLYESYALRNQAQESREAYSEVAGTDKVARERLSMLQLTRLINAPVMSRKGALLGYVDKLYLDLTGGFIRLVDVRSPGDRLEQPAHLVPYPLLDYDWGEGRFTLDVSRKDQARLEDFPVHAGMYVQAQTMRQIYRNMGLAEYLRVGG</sequence>
<evidence type="ECO:0000313" key="3">
    <source>
        <dbReference type="EMBL" id="EMG36383.1"/>
    </source>
</evidence>
<dbReference type="Gene3D" id="2.30.30.240">
    <property type="entry name" value="PRC-barrel domain"/>
    <property type="match status" value="1"/>
</dbReference>
<keyword evidence="1" id="KW-0732">Signal</keyword>
<dbReference type="RefSeq" id="WP_005988358.1">
    <property type="nucleotide sequence ID" value="NZ_AOSV01000030.1"/>
</dbReference>
<dbReference type="OrthoDB" id="286778at2"/>
<dbReference type="EMBL" id="AOSV01000030">
    <property type="protein sequence ID" value="EMG36383.1"/>
    <property type="molecule type" value="Genomic_DNA"/>
</dbReference>
<feature type="domain" description="PRC-barrel" evidence="2">
    <location>
        <begin position="52"/>
        <end position="95"/>
    </location>
</feature>
<dbReference type="PATRIC" id="fig|1262666.3.peg.2921"/>
<protein>
    <submittedName>
        <fullName evidence="3">PRC-barrel protein</fullName>
    </submittedName>
</protein>
<dbReference type="Proteomes" id="UP000011922">
    <property type="component" value="Unassembled WGS sequence"/>
</dbReference>
<reference evidence="3 4" key="1">
    <citation type="journal article" date="2013" name="Genome Announc.">
        <title>Draft Genome Sequence for Desulfovibrio africanus Strain PCS.</title>
        <authorList>
            <person name="Brown S.D."/>
            <person name="Utturkar S.M."/>
            <person name="Arkin A.P."/>
            <person name="Deutschbauer A.M."/>
            <person name="Elias D.A."/>
            <person name="Hazen T.C."/>
            <person name="Chakraborty R."/>
        </authorList>
    </citation>
    <scope>NUCLEOTIDE SEQUENCE [LARGE SCALE GENOMIC DNA]</scope>
    <source>
        <strain evidence="3 4">PCS</strain>
    </source>
</reference>
<dbReference type="SUPFAM" id="SSF50346">
    <property type="entry name" value="PRC-barrel domain"/>
    <property type="match status" value="2"/>
</dbReference>
<organism evidence="3 4">
    <name type="scientific">Desulfocurvibacter africanus PCS</name>
    <dbReference type="NCBI Taxonomy" id="1262666"/>
    <lineage>
        <taxon>Bacteria</taxon>
        <taxon>Pseudomonadati</taxon>
        <taxon>Thermodesulfobacteriota</taxon>
        <taxon>Desulfovibrionia</taxon>
        <taxon>Desulfovibrionales</taxon>
        <taxon>Desulfovibrionaceae</taxon>
        <taxon>Desulfocurvibacter</taxon>
    </lineage>
</organism>
<feature type="domain" description="PRC-barrel" evidence="2">
    <location>
        <begin position="172"/>
        <end position="245"/>
    </location>
</feature>
<evidence type="ECO:0000256" key="1">
    <source>
        <dbReference type="SAM" id="SignalP"/>
    </source>
</evidence>
<comment type="caution">
    <text evidence="3">The sequence shown here is derived from an EMBL/GenBank/DDBJ whole genome shotgun (WGS) entry which is preliminary data.</text>
</comment>
<proteinExistence type="predicted"/>
<dbReference type="AlphaFoldDB" id="M5Q1A4"/>
<evidence type="ECO:0000313" key="4">
    <source>
        <dbReference type="Proteomes" id="UP000011922"/>
    </source>
</evidence>
<dbReference type="InterPro" id="IPR027275">
    <property type="entry name" value="PRC-brl_dom"/>
</dbReference>
<name>M5Q1A4_DESAF</name>
<dbReference type="Pfam" id="PF05239">
    <property type="entry name" value="PRC"/>
    <property type="match status" value="2"/>
</dbReference>
<evidence type="ECO:0000259" key="2">
    <source>
        <dbReference type="Pfam" id="PF05239"/>
    </source>
</evidence>
<gene>
    <name evidence="3" type="ORF">PCS_02886</name>
</gene>
<accession>M5Q1A4</accession>
<dbReference type="PANTHER" id="PTHR36505">
    <property type="entry name" value="BLR1072 PROTEIN"/>
    <property type="match status" value="1"/>
</dbReference>
<dbReference type="InterPro" id="IPR011033">
    <property type="entry name" value="PRC_barrel-like_sf"/>
</dbReference>